<proteinExistence type="predicted"/>
<accession>A0A017ST61</accession>
<reference evidence="2 3" key="1">
    <citation type="submission" date="2013-05" db="EMBL/GenBank/DDBJ databases">
        <title>Genome assembly of Chondromyces apiculatus DSM 436.</title>
        <authorList>
            <person name="Sharma G."/>
            <person name="Khatri I."/>
            <person name="Kaur C."/>
            <person name="Mayilraj S."/>
            <person name="Subramanian S."/>
        </authorList>
    </citation>
    <scope>NUCLEOTIDE SEQUENCE [LARGE SCALE GENOMIC DNA]</scope>
    <source>
        <strain evidence="2 3">DSM 436</strain>
    </source>
</reference>
<keyword evidence="3" id="KW-1185">Reference proteome</keyword>
<protein>
    <submittedName>
        <fullName evidence="2">Uncharacterized protein</fullName>
    </submittedName>
</protein>
<comment type="caution">
    <text evidence="2">The sequence shown here is derived from an EMBL/GenBank/DDBJ whole genome shotgun (WGS) entry which is preliminary data.</text>
</comment>
<gene>
    <name evidence="2" type="ORF">CAP_2219</name>
</gene>
<feature type="region of interest" description="Disordered" evidence="1">
    <location>
        <begin position="1"/>
        <end position="22"/>
    </location>
</feature>
<evidence type="ECO:0000256" key="1">
    <source>
        <dbReference type="SAM" id="MobiDB-lite"/>
    </source>
</evidence>
<organism evidence="2 3">
    <name type="scientific">Chondromyces apiculatus DSM 436</name>
    <dbReference type="NCBI Taxonomy" id="1192034"/>
    <lineage>
        <taxon>Bacteria</taxon>
        <taxon>Pseudomonadati</taxon>
        <taxon>Myxococcota</taxon>
        <taxon>Polyangia</taxon>
        <taxon>Polyangiales</taxon>
        <taxon>Polyangiaceae</taxon>
        <taxon>Chondromyces</taxon>
    </lineage>
</organism>
<name>A0A017ST61_9BACT</name>
<evidence type="ECO:0000313" key="3">
    <source>
        <dbReference type="Proteomes" id="UP000019678"/>
    </source>
</evidence>
<sequence length="55" mass="5575">MFAEAAQTGVTAGGVEDDPRGVLEAHGRLTTAVAQQAAARALREVVLTSARALLG</sequence>
<dbReference type="AlphaFoldDB" id="A0A017ST61"/>
<dbReference type="Proteomes" id="UP000019678">
    <property type="component" value="Unassembled WGS sequence"/>
</dbReference>
<evidence type="ECO:0000313" key="2">
    <source>
        <dbReference type="EMBL" id="EYE99961.1"/>
    </source>
</evidence>
<dbReference type="EMBL" id="ASRX01000170">
    <property type="protein sequence ID" value="EYE99961.1"/>
    <property type="molecule type" value="Genomic_DNA"/>
</dbReference>